<proteinExistence type="predicted"/>
<accession>A0A931B603</accession>
<sequence>MDARLPRLLLLAHGSRDPRHAATMTALADRARALRPDLTVRVGYLDHCAPRIPRALEQLAQADEAPVVAVPLLLARAYHAKTDIPGVLRGAAARLPRLTVHQADVLGPSPLLLRALERRLAEAGVRPAADTGVILAAAGSSDPAANAATRALAAAWQRSAGWGGVAVAHASAAPPHLADAAEALRAQGLRHLAVAPYLLAPGLLPDRITAQAATAGITAVAAPLGASPDLAELVVQRYDEALTTAALASGDRALPLGA</sequence>
<comment type="caution">
    <text evidence="3">The sequence shown here is derived from an EMBL/GenBank/DDBJ whole genome shotgun (WGS) entry which is preliminary data.</text>
</comment>
<dbReference type="Proteomes" id="UP000657385">
    <property type="component" value="Unassembled WGS sequence"/>
</dbReference>
<keyword evidence="2" id="KW-0456">Lyase</keyword>
<keyword evidence="4" id="KW-1185">Reference proteome</keyword>
<reference evidence="3" key="1">
    <citation type="submission" date="2020-11" db="EMBL/GenBank/DDBJ databases">
        <title>Isolation and identification of active actinomycetes.</title>
        <authorList>
            <person name="Yu B."/>
        </authorList>
    </citation>
    <scope>NUCLEOTIDE SEQUENCE</scope>
    <source>
        <strain evidence="3">NEAU-YB345</strain>
    </source>
</reference>
<dbReference type="PANTHER" id="PTHR33542:SF5">
    <property type="entry name" value="FERROCHELATASE CHE1"/>
    <property type="match status" value="1"/>
</dbReference>
<dbReference type="CDD" id="cd03414">
    <property type="entry name" value="CbiX_SirB_C"/>
    <property type="match status" value="1"/>
</dbReference>
<dbReference type="Gene3D" id="3.40.50.1400">
    <property type="match status" value="2"/>
</dbReference>
<dbReference type="Pfam" id="PF01903">
    <property type="entry name" value="CbiX"/>
    <property type="match status" value="2"/>
</dbReference>
<dbReference type="SUPFAM" id="SSF53800">
    <property type="entry name" value="Chelatase"/>
    <property type="match status" value="1"/>
</dbReference>
<evidence type="ECO:0000256" key="1">
    <source>
        <dbReference type="ARBA" id="ARBA00022723"/>
    </source>
</evidence>
<dbReference type="InterPro" id="IPR002762">
    <property type="entry name" value="CbiX-like"/>
</dbReference>
<dbReference type="GO" id="GO:0046872">
    <property type="term" value="F:metal ion binding"/>
    <property type="evidence" value="ECO:0007669"/>
    <property type="project" value="UniProtKB-KW"/>
</dbReference>
<keyword evidence="1" id="KW-0479">Metal-binding</keyword>
<evidence type="ECO:0000313" key="4">
    <source>
        <dbReference type="Proteomes" id="UP000657385"/>
    </source>
</evidence>
<dbReference type="InterPro" id="IPR050963">
    <property type="entry name" value="Sirohydro_Cobaltochel/CbiX"/>
</dbReference>
<dbReference type="EMBL" id="JADPRT010000010">
    <property type="protein sequence ID" value="MBF9070888.1"/>
    <property type="molecule type" value="Genomic_DNA"/>
</dbReference>
<protein>
    <submittedName>
        <fullName evidence="3">Sirohydrochlorin chelatase</fullName>
    </submittedName>
</protein>
<dbReference type="PANTHER" id="PTHR33542">
    <property type="entry name" value="SIROHYDROCHLORIN FERROCHELATASE, CHLOROPLASTIC"/>
    <property type="match status" value="1"/>
</dbReference>
<organism evidence="3 4">
    <name type="scientific">Streptacidiphilus fuscans</name>
    <dbReference type="NCBI Taxonomy" id="2789292"/>
    <lineage>
        <taxon>Bacteria</taxon>
        <taxon>Bacillati</taxon>
        <taxon>Actinomycetota</taxon>
        <taxon>Actinomycetes</taxon>
        <taxon>Kitasatosporales</taxon>
        <taxon>Streptomycetaceae</taxon>
        <taxon>Streptacidiphilus</taxon>
    </lineage>
</organism>
<gene>
    <name evidence="3" type="ORF">I2501_23000</name>
</gene>
<evidence type="ECO:0000313" key="3">
    <source>
        <dbReference type="EMBL" id="MBF9070888.1"/>
    </source>
</evidence>
<dbReference type="AlphaFoldDB" id="A0A931B603"/>
<name>A0A931B603_9ACTN</name>
<evidence type="ECO:0000256" key="2">
    <source>
        <dbReference type="ARBA" id="ARBA00023239"/>
    </source>
</evidence>
<dbReference type="CDD" id="cd03416">
    <property type="entry name" value="CbiX_SirB_N"/>
    <property type="match status" value="1"/>
</dbReference>
<dbReference type="RefSeq" id="WP_196196073.1">
    <property type="nucleotide sequence ID" value="NZ_JADPRT010000010.1"/>
</dbReference>
<dbReference type="GO" id="GO:0016829">
    <property type="term" value="F:lyase activity"/>
    <property type="evidence" value="ECO:0007669"/>
    <property type="project" value="UniProtKB-KW"/>
</dbReference>